<gene>
    <name evidence="6" type="ORF">KCG34_04850</name>
</gene>
<dbReference type="GO" id="GO:0004601">
    <property type="term" value="F:peroxidase activity"/>
    <property type="evidence" value="ECO:0007669"/>
    <property type="project" value="UniProtKB-KW"/>
</dbReference>
<keyword evidence="2 5" id="KW-0575">Peroxidase</keyword>
<evidence type="ECO:0000256" key="5">
    <source>
        <dbReference type="RuleBase" id="RU000499"/>
    </source>
</evidence>
<proteinExistence type="inferred from homology"/>
<dbReference type="Proteomes" id="UP000676409">
    <property type="component" value="Chromosome"/>
</dbReference>
<dbReference type="FunFam" id="3.40.30.10:FF:000010">
    <property type="entry name" value="Glutathione peroxidase"/>
    <property type="match status" value="1"/>
</dbReference>
<dbReference type="InterPro" id="IPR000889">
    <property type="entry name" value="Glutathione_peroxidase"/>
</dbReference>
<protein>
    <recommendedName>
        <fullName evidence="5">Glutathione peroxidase</fullName>
    </recommendedName>
</protein>
<evidence type="ECO:0000256" key="4">
    <source>
        <dbReference type="PIRSR" id="PIRSR000303-1"/>
    </source>
</evidence>
<accession>A0A975G256</accession>
<sequence>MAASLQEISVNHIDGSPGSLGEFAGKVVLVVNVASKCGLTPQYEGLEKLYEAYRGRGLVVAGFPANEFAGQEPGSNAEIAAFCETSFGVTFPMFEKIVVKGEGQHPLYKALTAAVTEAVGAPDNAPKTGEVSWNFEKFLVNRQGAVVGRFSPVVKPDDPRLVAAIEAQLDG</sequence>
<dbReference type="Pfam" id="PF00255">
    <property type="entry name" value="GSHPx"/>
    <property type="match status" value="1"/>
</dbReference>
<organism evidence="6 7">
    <name type="scientific">Phenylobacterium montanum</name>
    <dbReference type="NCBI Taxonomy" id="2823693"/>
    <lineage>
        <taxon>Bacteria</taxon>
        <taxon>Pseudomonadati</taxon>
        <taxon>Pseudomonadota</taxon>
        <taxon>Alphaproteobacteria</taxon>
        <taxon>Caulobacterales</taxon>
        <taxon>Caulobacteraceae</taxon>
        <taxon>Phenylobacterium</taxon>
    </lineage>
</organism>
<dbReference type="InterPro" id="IPR029759">
    <property type="entry name" value="GPX_AS"/>
</dbReference>
<dbReference type="GO" id="GO:0034599">
    <property type="term" value="P:cellular response to oxidative stress"/>
    <property type="evidence" value="ECO:0007669"/>
    <property type="project" value="TreeGrafter"/>
</dbReference>
<dbReference type="PRINTS" id="PR01011">
    <property type="entry name" value="GLUTPROXDASE"/>
</dbReference>
<evidence type="ECO:0000256" key="2">
    <source>
        <dbReference type="ARBA" id="ARBA00022559"/>
    </source>
</evidence>
<dbReference type="AlphaFoldDB" id="A0A975G256"/>
<dbReference type="InterPro" id="IPR036249">
    <property type="entry name" value="Thioredoxin-like_sf"/>
</dbReference>
<dbReference type="PANTHER" id="PTHR11592">
    <property type="entry name" value="GLUTATHIONE PEROXIDASE"/>
    <property type="match status" value="1"/>
</dbReference>
<dbReference type="EMBL" id="CP073078">
    <property type="protein sequence ID" value="QUD89214.1"/>
    <property type="molecule type" value="Genomic_DNA"/>
</dbReference>
<dbReference type="PANTHER" id="PTHR11592:SF40">
    <property type="entry name" value="THIOREDOXIN_GLUTATHIONE PEROXIDASE BTUE"/>
    <property type="match status" value="1"/>
</dbReference>
<dbReference type="KEGG" id="caul:KCG34_04850"/>
<dbReference type="PROSITE" id="PS00460">
    <property type="entry name" value="GLUTATHIONE_PEROXID_1"/>
    <property type="match status" value="1"/>
</dbReference>
<dbReference type="SUPFAM" id="SSF52833">
    <property type="entry name" value="Thioredoxin-like"/>
    <property type="match status" value="1"/>
</dbReference>
<evidence type="ECO:0000313" key="6">
    <source>
        <dbReference type="EMBL" id="QUD89214.1"/>
    </source>
</evidence>
<dbReference type="PIRSF" id="PIRSF000303">
    <property type="entry name" value="Glutathion_perox"/>
    <property type="match status" value="1"/>
</dbReference>
<reference evidence="6" key="1">
    <citation type="submission" date="2021-04" db="EMBL/GenBank/DDBJ databases">
        <title>The complete genome sequence of Caulobacter sp. S6.</title>
        <authorList>
            <person name="Tang Y."/>
            <person name="Ouyang W."/>
            <person name="Liu Q."/>
            <person name="Huang B."/>
            <person name="Guo Z."/>
            <person name="Lei P."/>
        </authorList>
    </citation>
    <scope>NUCLEOTIDE SEQUENCE</scope>
    <source>
        <strain evidence="6">S6</strain>
    </source>
</reference>
<dbReference type="PROSITE" id="PS51355">
    <property type="entry name" value="GLUTATHIONE_PEROXID_3"/>
    <property type="match status" value="1"/>
</dbReference>
<dbReference type="RefSeq" id="WP_211939266.1">
    <property type="nucleotide sequence ID" value="NZ_CP073078.1"/>
</dbReference>
<evidence type="ECO:0000256" key="3">
    <source>
        <dbReference type="ARBA" id="ARBA00023002"/>
    </source>
</evidence>
<dbReference type="Gene3D" id="3.40.30.10">
    <property type="entry name" value="Glutaredoxin"/>
    <property type="match status" value="1"/>
</dbReference>
<evidence type="ECO:0000256" key="1">
    <source>
        <dbReference type="ARBA" id="ARBA00006926"/>
    </source>
</evidence>
<evidence type="ECO:0000313" key="7">
    <source>
        <dbReference type="Proteomes" id="UP000676409"/>
    </source>
</evidence>
<keyword evidence="3 5" id="KW-0560">Oxidoreductase</keyword>
<keyword evidence="7" id="KW-1185">Reference proteome</keyword>
<feature type="active site" evidence="4">
    <location>
        <position position="37"/>
    </location>
</feature>
<dbReference type="CDD" id="cd00340">
    <property type="entry name" value="GSH_Peroxidase"/>
    <property type="match status" value="1"/>
</dbReference>
<comment type="similarity">
    <text evidence="1 5">Belongs to the glutathione peroxidase family.</text>
</comment>
<name>A0A975G256_9CAUL</name>